<proteinExistence type="predicted"/>
<organism evidence="4 5">
    <name type="scientific">Loigolactobacillus jiayinensis</name>
    <dbReference type="NCBI Taxonomy" id="2486016"/>
    <lineage>
        <taxon>Bacteria</taxon>
        <taxon>Bacillati</taxon>
        <taxon>Bacillota</taxon>
        <taxon>Bacilli</taxon>
        <taxon>Lactobacillales</taxon>
        <taxon>Lactobacillaceae</taxon>
        <taxon>Loigolactobacillus</taxon>
    </lineage>
</organism>
<evidence type="ECO:0000313" key="4">
    <source>
        <dbReference type="EMBL" id="MFC6169970.1"/>
    </source>
</evidence>
<feature type="signal peptide" evidence="2">
    <location>
        <begin position="1"/>
        <end position="31"/>
    </location>
</feature>
<dbReference type="SUPFAM" id="SSF53850">
    <property type="entry name" value="Periplasmic binding protein-like II"/>
    <property type="match status" value="1"/>
</dbReference>
<evidence type="ECO:0000313" key="5">
    <source>
        <dbReference type="Proteomes" id="UP001596289"/>
    </source>
</evidence>
<dbReference type="InterPro" id="IPR001638">
    <property type="entry name" value="Solute-binding_3/MltF_N"/>
</dbReference>
<sequence>MKRKLGRLLMLLLVIMTVILPLASVTNTANAATTQKTTLTDKHLSSIKKKGYITVGLSADYPPYEFHQTIKGQDKIVGFDISIAEKIAKDLGVKLKVNEMGFDALLGALKTGKIDMIISGMSKTPEREKEVTFSKSYLNVKQVVMAKKEDAGKLRSSSDYEGVKVGVQKQSFQEELAQKELFGAKITSLQKMTDLVLNLQNNKIAEFTIEVQHPMN</sequence>
<gene>
    <name evidence="4" type="ORF">ACFQGP_05160</name>
</gene>
<keyword evidence="1 2" id="KW-0732">Signal</keyword>
<dbReference type="PANTHER" id="PTHR35936">
    <property type="entry name" value="MEMBRANE-BOUND LYTIC MUREIN TRANSGLYCOSYLASE F"/>
    <property type="match status" value="1"/>
</dbReference>
<evidence type="ECO:0000256" key="1">
    <source>
        <dbReference type="ARBA" id="ARBA00022729"/>
    </source>
</evidence>
<dbReference type="SMART" id="SM00062">
    <property type="entry name" value="PBPb"/>
    <property type="match status" value="1"/>
</dbReference>
<feature type="domain" description="Solute-binding protein family 3/N-terminal" evidence="3">
    <location>
        <begin position="52"/>
        <end position="216"/>
    </location>
</feature>
<evidence type="ECO:0000256" key="2">
    <source>
        <dbReference type="SAM" id="SignalP"/>
    </source>
</evidence>
<comment type="caution">
    <text evidence="4">The sequence shown here is derived from an EMBL/GenBank/DDBJ whole genome shotgun (WGS) entry which is preliminary data.</text>
</comment>
<reference evidence="5" key="1">
    <citation type="journal article" date="2019" name="Int. J. Syst. Evol. Microbiol.">
        <title>The Global Catalogue of Microorganisms (GCM) 10K type strain sequencing project: providing services to taxonomists for standard genome sequencing and annotation.</title>
        <authorList>
            <consortium name="The Broad Institute Genomics Platform"/>
            <consortium name="The Broad Institute Genome Sequencing Center for Infectious Disease"/>
            <person name="Wu L."/>
            <person name="Ma J."/>
        </authorList>
    </citation>
    <scope>NUCLEOTIDE SEQUENCE [LARGE SCALE GENOMIC DNA]</scope>
    <source>
        <strain evidence="5">CCM 8904</strain>
    </source>
</reference>
<name>A0ABW1RFH7_9LACO</name>
<keyword evidence="5" id="KW-1185">Reference proteome</keyword>
<accession>A0ABW1RFH7</accession>
<dbReference type="PANTHER" id="PTHR35936:SF17">
    <property type="entry name" value="ARGININE-BINDING EXTRACELLULAR PROTEIN ARTP"/>
    <property type="match status" value="1"/>
</dbReference>
<dbReference type="Pfam" id="PF00497">
    <property type="entry name" value="SBP_bac_3"/>
    <property type="match status" value="1"/>
</dbReference>
<dbReference type="RefSeq" id="WP_386699280.1">
    <property type="nucleotide sequence ID" value="NZ_JBHSSL010000027.1"/>
</dbReference>
<protein>
    <submittedName>
        <fullName evidence="4">Transporter substrate-binding domain-containing protein</fullName>
    </submittedName>
</protein>
<dbReference type="Proteomes" id="UP001596289">
    <property type="component" value="Unassembled WGS sequence"/>
</dbReference>
<evidence type="ECO:0000259" key="3">
    <source>
        <dbReference type="SMART" id="SM00062"/>
    </source>
</evidence>
<dbReference type="Gene3D" id="3.40.190.10">
    <property type="entry name" value="Periplasmic binding protein-like II"/>
    <property type="match status" value="2"/>
</dbReference>
<feature type="chain" id="PRO_5046714353" evidence="2">
    <location>
        <begin position="32"/>
        <end position="216"/>
    </location>
</feature>
<dbReference type="EMBL" id="JBHSSL010000027">
    <property type="protein sequence ID" value="MFC6169970.1"/>
    <property type="molecule type" value="Genomic_DNA"/>
</dbReference>